<sequence>MIYNDVEFTDINLTEREGFLYLAIFESDMKKELYIKKAIHGCQKPIKCTVFVNRLEVRENFLEENGSENNHEIIANLENKGLGNETTYTSKEFLTEIVQNARKTIRTQKELVGSLHDRLKLKFEAEEEQVSEPLTSIVHNVVDEKLYSSRKNLTHYRFIQWAVSIYSRSPATYKIMKSVIRMPSVSILKSYINETEQYTGWQNKIVKRMVASMKTNNVWDMHVLICQIIDFDNENAELEAFGEQCLNNIQGLSNHIKHDNDDEKNHERTLVTQIHQIVWHSVSYSFNFSIVYFGVEAMNIHTLSTILFHLAAKLKCVAIHTCGFVCDSADENRRHIKSFDWFAAIWKVNDKVEVHNNWYPGKVLTEILVDNYLDIEVIIETTEKVELYIWRSLLHDIRPEYDEDEHFVSHLTINLITGVYDYTTKHEVTKATKLTKRHIWLTPWSKMRVDLAEYTLSFDVKKAIENISELNYIFQGTQDRAIIQPRRISQDMLEGLFRTIREIGGDSSIQTVQSYGYAMNKLTITMQMTLEIQSLNYGLANSSGCIFADLKQ</sequence>
<dbReference type="AlphaFoldDB" id="A0A9N9HV55"/>
<evidence type="ECO:0000313" key="1">
    <source>
        <dbReference type="EMBL" id="CAG8706743.1"/>
    </source>
</evidence>
<dbReference type="EMBL" id="CAJVPY010009276">
    <property type="protein sequence ID" value="CAG8706743.1"/>
    <property type="molecule type" value="Genomic_DNA"/>
</dbReference>
<protein>
    <submittedName>
        <fullName evidence="1">773_t:CDS:1</fullName>
    </submittedName>
</protein>
<evidence type="ECO:0000313" key="2">
    <source>
        <dbReference type="Proteomes" id="UP000789405"/>
    </source>
</evidence>
<proteinExistence type="predicted"/>
<dbReference type="Proteomes" id="UP000789405">
    <property type="component" value="Unassembled WGS sequence"/>
</dbReference>
<accession>A0A9N9HV55</accession>
<dbReference type="OrthoDB" id="2429640at2759"/>
<organism evidence="1 2">
    <name type="scientific">Dentiscutata erythropus</name>
    <dbReference type="NCBI Taxonomy" id="1348616"/>
    <lineage>
        <taxon>Eukaryota</taxon>
        <taxon>Fungi</taxon>
        <taxon>Fungi incertae sedis</taxon>
        <taxon>Mucoromycota</taxon>
        <taxon>Glomeromycotina</taxon>
        <taxon>Glomeromycetes</taxon>
        <taxon>Diversisporales</taxon>
        <taxon>Gigasporaceae</taxon>
        <taxon>Dentiscutata</taxon>
    </lineage>
</organism>
<reference evidence="1" key="1">
    <citation type="submission" date="2021-06" db="EMBL/GenBank/DDBJ databases">
        <authorList>
            <person name="Kallberg Y."/>
            <person name="Tangrot J."/>
            <person name="Rosling A."/>
        </authorList>
    </citation>
    <scope>NUCLEOTIDE SEQUENCE</scope>
    <source>
        <strain evidence="1">MA453B</strain>
    </source>
</reference>
<gene>
    <name evidence="1" type="ORF">DERYTH_LOCUS13332</name>
</gene>
<keyword evidence="2" id="KW-1185">Reference proteome</keyword>
<feature type="non-terminal residue" evidence="1">
    <location>
        <position position="1"/>
    </location>
</feature>
<name>A0A9N9HV55_9GLOM</name>
<comment type="caution">
    <text evidence="1">The sequence shown here is derived from an EMBL/GenBank/DDBJ whole genome shotgun (WGS) entry which is preliminary data.</text>
</comment>